<evidence type="ECO:0000313" key="4">
    <source>
        <dbReference type="Proteomes" id="UP000002593"/>
    </source>
</evidence>
<comment type="function">
    <text evidence="1">Phosphorylates (R)-pantoate to form (R)-4-phosphopantoate in the CoA biosynthesis pathway.</text>
</comment>
<dbReference type="eggNOG" id="arCOG04263">
    <property type="taxonomic scope" value="Archaea"/>
</dbReference>
<evidence type="ECO:0000259" key="2">
    <source>
        <dbReference type="Pfam" id="PF00288"/>
    </source>
</evidence>
<keyword evidence="1" id="KW-0808">Transferase</keyword>
<dbReference type="EC" id="2.7.1.169" evidence="1"/>
<dbReference type="InterPro" id="IPR012043">
    <property type="entry name" value="PoK"/>
</dbReference>
<keyword evidence="1" id="KW-0547">Nucleotide-binding</keyword>
<dbReference type="Proteomes" id="UP000002593">
    <property type="component" value="Chromosome"/>
</dbReference>
<dbReference type="InterPro" id="IPR006204">
    <property type="entry name" value="GHMP_kinase_N_dom"/>
</dbReference>
<dbReference type="PANTHER" id="PTHR42282:SF1">
    <property type="entry name" value="PANTOATE KINASE"/>
    <property type="match status" value="1"/>
</dbReference>
<dbReference type="AlphaFoldDB" id="A2BMP1"/>
<organism evidence="3 4">
    <name type="scientific">Hyperthermus butylicus (strain DSM 5456 / JCM 9403 / PLM1-5)</name>
    <dbReference type="NCBI Taxonomy" id="415426"/>
    <lineage>
        <taxon>Archaea</taxon>
        <taxon>Thermoproteota</taxon>
        <taxon>Thermoprotei</taxon>
        <taxon>Desulfurococcales</taxon>
        <taxon>Pyrodictiaceae</taxon>
        <taxon>Hyperthermus</taxon>
    </lineage>
</organism>
<evidence type="ECO:0000313" key="3">
    <source>
        <dbReference type="EMBL" id="ABM81252.1"/>
    </source>
</evidence>
<keyword evidence="1" id="KW-0418">Kinase</keyword>
<keyword evidence="4" id="KW-1185">Reference proteome</keyword>
<dbReference type="STRING" id="415426.Hbut_1428"/>
<dbReference type="HOGENOM" id="CLU_081191_1_0_2"/>
<reference evidence="3 4" key="1">
    <citation type="journal article" date="2007" name="Archaea">
        <title>The genome of Hyperthermus butylicus: a sulfur-reducing, peptide fermenting, neutrophilic Crenarchaeote growing up to 108 degrees C.</title>
        <authorList>
            <person name="Brugger K."/>
            <person name="Chen L."/>
            <person name="Stark M."/>
            <person name="Zibat A."/>
            <person name="Redder P."/>
            <person name="Ruepp A."/>
            <person name="Awayez M."/>
            <person name="She Q."/>
            <person name="Garrett R.A."/>
            <person name="Klenk H.P."/>
        </authorList>
    </citation>
    <scope>NUCLEOTIDE SEQUENCE [LARGE SCALE GENOMIC DNA]</scope>
    <source>
        <strain evidence="4">DSM 5456 / JCM 9403 / PLM1-5</strain>
    </source>
</reference>
<dbReference type="GO" id="GO:0016301">
    <property type="term" value="F:kinase activity"/>
    <property type="evidence" value="ECO:0007669"/>
    <property type="project" value="UniProtKB-UniRule"/>
</dbReference>
<comment type="similarity">
    <text evidence="1">Belongs to the GHMP kinase family. PoK subfamily.</text>
</comment>
<dbReference type="EMBL" id="CP000493">
    <property type="protein sequence ID" value="ABM81252.1"/>
    <property type="molecule type" value="Genomic_DNA"/>
</dbReference>
<protein>
    <recommendedName>
        <fullName evidence="1">Pantoate kinase</fullName>
        <shortName evidence="1">PoK</shortName>
        <ecNumber evidence="1">2.7.1.169</ecNumber>
    </recommendedName>
</protein>
<dbReference type="Pfam" id="PF00288">
    <property type="entry name" value="GHMP_kinases_N"/>
    <property type="match status" value="1"/>
</dbReference>
<dbReference type="PANTHER" id="PTHR42282">
    <property type="entry name" value="PANTOATE KINASE-RELATED"/>
    <property type="match status" value="1"/>
</dbReference>
<comment type="catalytic activity">
    <reaction evidence="1">
        <text>(R)-pantoate + ATP = (R)-4-phosphopantoate + ADP + H(+)</text>
        <dbReference type="Rhea" id="RHEA:28246"/>
        <dbReference type="ChEBI" id="CHEBI:15378"/>
        <dbReference type="ChEBI" id="CHEBI:15980"/>
        <dbReference type="ChEBI" id="CHEBI:30616"/>
        <dbReference type="ChEBI" id="CHEBI:61294"/>
        <dbReference type="ChEBI" id="CHEBI:456216"/>
        <dbReference type="EC" id="2.7.1.169"/>
    </reaction>
</comment>
<keyword evidence="1" id="KW-0067">ATP-binding</keyword>
<dbReference type="EnsemblBacteria" id="ABM81252">
    <property type="protein sequence ID" value="ABM81252"/>
    <property type="gene ID" value="Hbut_1428"/>
</dbReference>
<proteinExistence type="inferred from homology"/>
<dbReference type="UniPathway" id="UPA00241"/>
<dbReference type="HAMAP" id="MF_02223">
    <property type="entry name" value="Pantoate_kinase"/>
    <property type="match status" value="1"/>
</dbReference>
<name>A2BMP1_HYPBU</name>
<feature type="domain" description="GHMP kinase N-terminal" evidence="2">
    <location>
        <begin position="51"/>
        <end position="128"/>
    </location>
</feature>
<sequence>MWRGSPRETGSLGAGLLLEPPAVAEVYECPGGECGLRVRACGELVSASTSIVKHVVELLGGLNVDVSLESPAPLAVGYAVSAAIALAIAIGEGSRRGWSVEASAAVAHEAEVLAGTGLGDVVAMVYGRGLELRLAPGAPGLARVESFPVNAKTIYSLELGRMATTEMHRALGEKLVALAAPRWQRIAENPNLDTFLREAREFSVEAGFAPDWLREKLDRLVSRGLVRGWYVKKRVAIVVPEDDAAGEAREELEALAAKRGLRLRRHRPAGSPLSVEPCYSSFM</sequence>
<gene>
    <name evidence="3" type="ordered locus">Hbut_1428</name>
</gene>
<keyword evidence="1" id="KW-0173">Coenzyme A biosynthesis</keyword>
<evidence type="ECO:0000256" key="1">
    <source>
        <dbReference type="HAMAP-Rule" id="MF_02223"/>
    </source>
</evidence>
<accession>A2BMP1</accession>
<dbReference type="KEGG" id="hbu:Hbut_1428"/>
<comment type="pathway">
    <text evidence="1">Cofactor biosynthesis; coenzyme A biosynthesis.</text>
</comment>
<dbReference type="GO" id="GO:0015937">
    <property type="term" value="P:coenzyme A biosynthetic process"/>
    <property type="evidence" value="ECO:0007669"/>
    <property type="project" value="UniProtKB-UniRule"/>
</dbReference>
<dbReference type="GO" id="GO:0005524">
    <property type="term" value="F:ATP binding"/>
    <property type="evidence" value="ECO:0007669"/>
    <property type="project" value="UniProtKB-KW"/>
</dbReference>